<evidence type="ECO:0000313" key="1">
    <source>
        <dbReference type="EMBL" id="SIT39482.1"/>
    </source>
</evidence>
<dbReference type="InterPro" id="IPR045738">
    <property type="entry name" value="DUF6088"/>
</dbReference>
<sequence length="150" mass="16506">MLATDATATDDKMKLEARVARSIRRRTGVVILRSDLSRLGSQAQLTRVLTKLVATGQLVRVGHGIYAKTRLNRFAGRPAPAATFESIAAEAFRRLGISVGPGALTREYNTGRSTQLPMVAVVTTGRRRITRRIQVGTKRVMYERANKDTP</sequence>
<proteinExistence type="predicted"/>
<gene>
    <name evidence="1" type="ORF">BN2476_230031</name>
</gene>
<evidence type="ECO:0008006" key="3">
    <source>
        <dbReference type="Google" id="ProtNLM"/>
    </source>
</evidence>
<dbReference type="EMBL" id="CYGY02000023">
    <property type="protein sequence ID" value="SIT39482.1"/>
    <property type="molecule type" value="Genomic_DNA"/>
</dbReference>
<keyword evidence="2" id="KW-1185">Reference proteome</keyword>
<comment type="caution">
    <text evidence="1">The sequence shown here is derived from an EMBL/GenBank/DDBJ whole genome shotgun (WGS) entry which is preliminary data.</text>
</comment>
<reference evidence="1" key="1">
    <citation type="submission" date="2016-12" db="EMBL/GenBank/DDBJ databases">
        <authorList>
            <person name="Moulin L."/>
        </authorList>
    </citation>
    <scope>NUCLEOTIDE SEQUENCE [LARGE SCALE GENOMIC DNA]</scope>
    <source>
        <strain evidence="1">STM 7183</strain>
    </source>
</reference>
<organism evidence="1 2">
    <name type="scientific">Paraburkholderia piptadeniae</name>
    <dbReference type="NCBI Taxonomy" id="1701573"/>
    <lineage>
        <taxon>Bacteria</taxon>
        <taxon>Pseudomonadati</taxon>
        <taxon>Pseudomonadota</taxon>
        <taxon>Betaproteobacteria</taxon>
        <taxon>Burkholderiales</taxon>
        <taxon>Burkholderiaceae</taxon>
        <taxon>Paraburkholderia</taxon>
    </lineage>
</organism>
<name>A0A1N7RWK9_9BURK</name>
<accession>A0A1N7RWK9</accession>
<dbReference type="Proteomes" id="UP000195569">
    <property type="component" value="Unassembled WGS sequence"/>
</dbReference>
<dbReference type="AlphaFoldDB" id="A0A1N7RWK9"/>
<protein>
    <recommendedName>
        <fullName evidence="3">S-adenosylhomocysteine hydrolase</fullName>
    </recommendedName>
</protein>
<dbReference type="Pfam" id="PF19570">
    <property type="entry name" value="DUF6088"/>
    <property type="match status" value="1"/>
</dbReference>
<evidence type="ECO:0000313" key="2">
    <source>
        <dbReference type="Proteomes" id="UP000195569"/>
    </source>
</evidence>